<sequence>MSIFMRSAHSKNYIQVPLDAGYAKPIPISIAQIDWFLVHDIGDDNEKHNINSYAGSIDKSLKLQRQLCLNNRFRSKI</sequence>
<dbReference type="Proteomes" id="UP000276133">
    <property type="component" value="Unassembled WGS sequence"/>
</dbReference>
<evidence type="ECO:0000313" key="1">
    <source>
        <dbReference type="EMBL" id="RNA08252.1"/>
    </source>
</evidence>
<proteinExistence type="predicted"/>
<organism evidence="1 2">
    <name type="scientific">Brachionus plicatilis</name>
    <name type="common">Marine rotifer</name>
    <name type="synonym">Brachionus muelleri</name>
    <dbReference type="NCBI Taxonomy" id="10195"/>
    <lineage>
        <taxon>Eukaryota</taxon>
        <taxon>Metazoa</taxon>
        <taxon>Spiralia</taxon>
        <taxon>Gnathifera</taxon>
        <taxon>Rotifera</taxon>
        <taxon>Eurotatoria</taxon>
        <taxon>Monogononta</taxon>
        <taxon>Pseudotrocha</taxon>
        <taxon>Ploima</taxon>
        <taxon>Brachionidae</taxon>
        <taxon>Brachionus</taxon>
    </lineage>
</organism>
<evidence type="ECO:0000313" key="2">
    <source>
        <dbReference type="Proteomes" id="UP000276133"/>
    </source>
</evidence>
<reference evidence="1 2" key="1">
    <citation type="journal article" date="2018" name="Sci. Rep.">
        <title>Genomic signatures of local adaptation to the degree of environmental predictability in rotifers.</title>
        <authorList>
            <person name="Franch-Gras L."/>
            <person name="Hahn C."/>
            <person name="Garcia-Roger E.M."/>
            <person name="Carmona M.J."/>
            <person name="Serra M."/>
            <person name="Gomez A."/>
        </authorList>
    </citation>
    <scope>NUCLEOTIDE SEQUENCE [LARGE SCALE GENOMIC DNA]</scope>
    <source>
        <strain evidence="1">HYR1</strain>
    </source>
</reference>
<accession>A0A3M7QAK9</accession>
<protein>
    <submittedName>
        <fullName evidence="1">Uncharacterized protein</fullName>
    </submittedName>
</protein>
<dbReference type="EMBL" id="REGN01006804">
    <property type="protein sequence ID" value="RNA08252.1"/>
    <property type="molecule type" value="Genomic_DNA"/>
</dbReference>
<comment type="caution">
    <text evidence="1">The sequence shown here is derived from an EMBL/GenBank/DDBJ whole genome shotgun (WGS) entry which is preliminary data.</text>
</comment>
<keyword evidence="2" id="KW-1185">Reference proteome</keyword>
<gene>
    <name evidence="1" type="ORF">BpHYR1_030096</name>
</gene>
<name>A0A3M7QAK9_BRAPC</name>
<dbReference type="AlphaFoldDB" id="A0A3M7QAK9"/>